<dbReference type="InterPro" id="IPR001584">
    <property type="entry name" value="Integrase_cat-core"/>
</dbReference>
<dbReference type="Pfam" id="PF13976">
    <property type="entry name" value="gag_pre-integrs"/>
    <property type="match status" value="1"/>
</dbReference>
<dbReference type="InterPro" id="IPR025724">
    <property type="entry name" value="GAG-pre-integrase_dom"/>
</dbReference>
<dbReference type="Gramene" id="C.cajan_25924.t">
    <property type="protein sequence ID" value="C.cajan_25924.t.cds1"/>
    <property type="gene ID" value="C.cajan_25924"/>
</dbReference>
<keyword evidence="3" id="KW-1185">Reference proteome</keyword>
<dbReference type="Pfam" id="PF00665">
    <property type="entry name" value="rve"/>
    <property type="match status" value="1"/>
</dbReference>
<feature type="domain" description="Integrase catalytic" evidence="1">
    <location>
        <begin position="80"/>
        <end position="191"/>
    </location>
</feature>
<dbReference type="GO" id="GO:0015074">
    <property type="term" value="P:DNA integration"/>
    <property type="evidence" value="ECO:0007669"/>
    <property type="project" value="InterPro"/>
</dbReference>
<dbReference type="PANTHER" id="PTHR42648:SF31">
    <property type="entry name" value="RNA-DIRECTED DNA POLYMERASE"/>
    <property type="match status" value="1"/>
</dbReference>
<protein>
    <submittedName>
        <fullName evidence="2">Retrovirus-related Pol polyprotein from transposon TNT 1-94</fullName>
    </submittedName>
</protein>
<proteinExistence type="predicted"/>
<dbReference type="Proteomes" id="UP000075243">
    <property type="component" value="Unassembled WGS sequence"/>
</dbReference>
<gene>
    <name evidence="2" type="ORF">KK1_026513</name>
</gene>
<dbReference type="STRING" id="3821.A0A151SA64"/>
<dbReference type="PANTHER" id="PTHR42648">
    <property type="entry name" value="TRANSPOSASE, PUTATIVE-RELATED"/>
    <property type="match status" value="1"/>
</dbReference>
<evidence type="ECO:0000259" key="1">
    <source>
        <dbReference type="PROSITE" id="PS50994"/>
    </source>
</evidence>
<dbReference type="PROSITE" id="PS50994">
    <property type="entry name" value="INTEGRASE"/>
    <property type="match status" value="1"/>
</dbReference>
<dbReference type="AlphaFoldDB" id="A0A151SA64"/>
<organism evidence="2 3">
    <name type="scientific">Cajanus cajan</name>
    <name type="common">Pigeon pea</name>
    <name type="synonym">Cajanus indicus</name>
    <dbReference type="NCBI Taxonomy" id="3821"/>
    <lineage>
        <taxon>Eukaryota</taxon>
        <taxon>Viridiplantae</taxon>
        <taxon>Streptophyta</taxon>
        <taxon>Embryophyta</taxon>
        <taxon>Tracheophyta</taxon>
        <taxon>Spermatophyta</taxon>
        <taxon>Magnoliopsida</taxon>
        <taxon>eudicotyledons</taxon>
        <taxon>Gunneridae</taxon>
        <taxon>Pentapetalae</taxon>
        <taxon>rosids</taxon>
        <taxon>fabids</taxon>
        <taxon>Fabales</taxon>
        <taxon>Fabaceae</taxon>
        <taxon>Papilionoideae</taxon>
        <taxon>50 kb inversion clade</taxon>
        <taxon>NPAAA clade</taxon>
        <taxon>indigoferoid/millettioid clade</taxon>
        <taxon>Phaseoleae</taxon>
        <taxon>Cajanus</taxon>
    </lineage>
</organism>
<sequence>MIGLASLKQGLYHLVINKEGCLPTFSSSANSLTANTNNKNLWHLRLGHLSGSRLNLLHEQFPFISKHINETCDICHLSKQKKFPYSISTSRATKMFDLIHMDIWGPFSKPSIYGHKYFLTILDDFSRYTWIVLLKSKAEVQSHVQNFIALIENQFHTTIKILRSDNGPEFSLKNFFASKGIIHQTSCVDTP</sequence>
<evidence type="ECO:0000313" key="2">
    <source>
        <dbReference type="EMBL" id="KYP51629.1"/>
    </source>
</evidence>
<dbReference type="GO" id="GO:0003676">
    <property type="term" value="F:nucleic acid binding"/>
    <property type="evidence" value="ECO:0007669"/>
    <property type="project" value="InterPro"/>
</dbReference>
<evidence type="ECO:0000313" key="3">
    <source>
        <dbReference type="Proteomes" id="UP000075243"/>
    </source>
</evidence>
<reference evidence="2" key="1">
    <citation type="journal article" date="2012" name="Nat. Biotechnol.">
        <title>Draft genome sequence of pigeonpea (Cajanus cajan), an orphan legume crop of resource-poor farmers.</title>
        <authorList>
            <person name="Varshney R.K."/>
            <person name="Chen W."/>
            <person name="Li Y."/>
            <person name="Bharti A.K."/>
            <person name="Saxena R.K."/>
            <person name="Schlueter J.A."/>
            <person name="Donoghue M.T."/>
            <person name="Azam S."/>
            <person name="Fan G."/>
            <person name="Whaley A.M."/>
            <person name="Farmer A.D."/>
            <person name="Sheridan J."/>
            <person name="Iwata A."/>
            <person name="Tuteja R."/>
            <person name="Penmetsa R.V."/>
            <person name="Wu W."/>
            <person name="Upadhyaya H.D."/>
            <person name="Yang S.P."/>
            <person name="Shah T."/>
            <person name="Saxena K.B."/>
            <person name="Michael T."/>
            <person name="McCombie W.R."/>
            <person name="Yang B."/>
            <person name="Zhang G."/>
            <person name="Yang H."/>
            <person name="Wang J."/>
            <person name="Spillane C."/>
            <person name="Cook D.R."/>
            <person name="May G.D."/>
            <person name="Xu X."/>
            <person name="Jackson S.A."/>
        </authorList>
    </citation>
    <scope>NUCLEOTIDE SEQUENCE [LARGE SCALE GENOMIC DNA]</scope>
</reference>
<dbReference type="InterPro" id="IPR039537">
    <property type="entry name" value="Retrotran_Ty1/copia-like"/>
</dbReference>
<dbReference type="SUPFAM" id="SSF53098">
    <property type="entry name" value="Ribonuclease H-like"/>
    <property type="match status" value="1"/>
</dbReference>
<dbReference type="InterPro" id="IPR012337">
    <property type="entry name" value="RNaseH-like_sf"/>
</dbReference>
<dbReference type="Gene3D" id="3.30.420.10">
    <property type="entry name" value="Ribonuclease H-like superfamily/Ribonuclease H"/>
    <property type="match status" value="1"/>
</dbReference>
<name>A0A151SA64_CAJCA</name>
<dbReference type="InterPro" id="IPR036397">
    <property type="entry name" value="RNaseH_sf"/>
</dbReference>
<accession>A0A151SA64</accession>
<dbReference type="EMBL" id="KQ483435">
    <property type="protein sequence ID" value="KYP51629.1"/>
    <property type="molecule type" value="Genomic_DNA"/>
</dbReference>